<name>A0A5J4QS09_9EUKA</name>
<protein>
    <submittedName>
        <fullName evidence="1">Uncharacterized protein</fullName>
    </submittedName>
</protein>
<reference evidence="1 2" key="1">
    <citation type="submission" date="2019-03" db="EMBL/GenBank/DDBJ databases">
        <title>Single cell metagenomics reveals metabolic interactions within the superorganism composed of flagellate Streblomastix strix and complex community of Bacteroidetes bacteria on its surface.</title>
        <authorList>
            <person name="Treitli S.C."/>
            <person name="Kolisko M."/>
            <person name="Husnik F."/>
            <person name="Keeling P."/>
            <person name="Hampl V."/>
        </authorList>
    </citation>
    <scope>NUCLEOTIDE SEQUENCE [LARGE SCALE GENOMIC DNA]</scope>
    <source>
        <strain evidence="1">ST1C</strain>
    </source>
</reference>
<proteinExistence type="predicted"/>
<dbReference type="Proteomes" id="UP000324800">
    <property type="component" value="Unassembled WGS sequence"/>
</dbReference>
<feature type="non-terminal residue" evidence="1">
    <location>
        <position position="102"/>
    </location>
</feature>
<evidence type="ECO:0000313" key="2">
    <source>
        <dbReference type="Proteomes" id="UP000324800"/>
    </source>
</evidence>
<evidence type="ECO:0000313" key="1">
    <source>
        <dbReference type="EMBL" id="KAA6323761.1"/>
    </source>
</evidence>
<sequence length="102" mass="11307">MPLLRITLPAVGLCHNPFANASFPVYLDIKALKGLIVFSEMQSSSTDKQGPDKELMTHNDAAEQILTLARIRAELQDPELTKAQFLQEGFGEDDLDLRSGYT</sequence>
<accession>A0A5J4QS09</accession>
<organism evidence="1 2">
    <name type="scientific">Streblomastix strix</name>
    <dbReference type="NCBI Taxonomy" id="222440"/>
    <lineage>
        <taxon>Eukaryota</taxon>
        <taxon>Metamonada</taxon>
        <taxon>Preaxostyla</taxon>
        <taxon>Oxymonadida</taxon>
        <taxon>Streblomastigidae</taxon>
        <taxon>Streblomastix</taxon>
    </lineage>
</organism>
<comment type="caution">
    <text evidence="1">The sequence shown here is derived from an EMBL/GenBank/DDBJ whole genome shotgun (WGS) entry which is preliminary data.</text>
</comment>
<dbReference type="AlphaFoldDB" id="A0A5J4QS09"/>
<gene>
    <name evidence="1" type="ORF">EZS28_054275</name>
</gene>
<dbReference type="EMBL" id="SNRW01044558">
    <property type="protein sequence ID" value="KAA6323761.1"/>
    <property type="molecule type" value="Genomic_DNA"/>
</dbReference>